<proteinExistence type="inferred from homology"/>
<dbReference type="Proteomes" id="UP000198963">
    <property type="component" value="Chromosome I"/>
</dbReference>
<dbReference type="InterPro" id="IPR058627">
    <property type="entry name" value="MdtA-like_C"/>
</dbReference>
<dbReference type="InterPro" id="IPR058625">
    <property type="entry name" value="MdtA-like_BSH"/>
</dbReference>
<evidence type="ECO:0000259" key="7">
    <source>
        <dbReference type="Pfam" id="PF25967"/>
    </source>
</evidence>
<feature type="domain" description="Multidrug resistance protein MdtA-like beta-barrel" evidence="6">
    <location>
        <begin position="191"/>
        <end position="270"/>
    </location>
</feature>
<keyword evidence="9" id="KW-1185">Reference proteome</keyword>
<protein>
    <submittedName>
        <fullName evidence="8">Membrane fusion protein, multidrug efflux system</fullName>
    </submittedName>
</protein>
<dbReference type="GO" id="GO:0030313">
    <property type="term" value="C:cell envelope"/>
    <property type="evidence" value="ECO:0007669"/>
    <property type="project" value="UniProtKB-SubCell"/>
</dbReference>
<evidence type="ECO:0000259" key="4">
    <source>
        <dbReference type="Pfam" id="PF25876"/>
    </source>
</evidence>
<dbReference type="PANTHER" id="PTHR30158:SF23">
    <property type="entry name" value="MULTIDRUG RESISTANCE PROTEIN MEXA"/>
    <property type="match status" value="1"/>
</dbReference>
<dbReference type="PANTHER" id="PTHR30158">
    <property type="entry name" value="ACRA/E-RELATED COMPONENT OF DRUG EFFLUX TRANSPORTER"/>
    <property type="match status" value="1"/>
</dbReference>
<evidence type="ECO:0000313" key="9">
    <source>
        <dbReference type="Proteomes" id="UP000198963"/>
    </source>
</evidence>
<dbReference type="Pfam" id="PF25917">
    <property type="entry name" value="BSH_RND"/>
    <property type="match status" value="1"/>
</dbReference>
<feature type="domain" description="Multidrug resistance protein MdtA-like alpha-helical hairpin" evidence="4">
    <location>
        <begin position="96"/>
        <end position="150"/>
    </location>
</feature>
<organism evidence="8 9">
    <name type="scientific">Winogradskyella sediminis</name>
    <dbReference type="NCBI Taxonomy" id="1382466"/>
    <lineage>
        <taxon>Bacteria</taxon>
        <taxon>Pseudomonadati</taxon>
        <taxon>Bacteroidota</taxon>
        <taxon>Flavobacteriia</taxon>
        <taxon>Flavobacteriales</taxon>
        <taxon>Flavobacteriaceae</taxon>
        <taxon>Winogradskyella</taxon>
    </lineage>
</organism>
<dbReference type="STRING" id="1249933.SAMN04489797_2665"/>
<sequence length="363" mass="40808">MNTIKKISIFTGLCMCITLASCEEHKEEKHEESTFLVTNPIKKDTTIIKDYVSQIHSIRHIELRALEKGYLKNISVDEGQHVKKGQPLFQIMPNIYQAELNKAKAELKVAQIELANTQLLADGNVVSPNELAMAKANLEKANAEVSLAQTHLGFTSIKAPFNGIINHLEAREGSLLDEGELLTTLSDNSKMWVYFNVPEAEYLDYITSEAKRNNKNVELLMANNKRFNQKGVVETIEGEFDSETGNIAFRATFPNPDGILRHGETGSILMTIPFKDVVIVPQKATFEILDKTYVFVVDQNHVVHQREITIGAELPHLFIVDKGLSETDTILLEGIKMVRDQEEIHTKSVDPETVLPHLELYAE</sequence>
<dbReference type="NCBIfam" id="TIGR01730">
    <property type="entry name" value="RND_mfp"/>
    <property type="match status" value="1"/>
</dbReference>
<evidence type="ECO:0000259" key="5">
    <source>
        <dbReference type="Pfam" id="PF25917"/>
    </source>
</evidence>
<keyword evidence="3" id="KW-0175">Coiled coil</keyword>
<comment type="similarity">
    <text evidence="2">Belongs to the membrane fusion protein (MFP) (TC 8.A.1) family.</text>
</comment>
<feature type="coiled-coil region" evidence="3">
    <location>
        <begin position="100"/>
        <end position="151"/>
    </location>
</feature>
<evidence type="ECO:0000259" key="6">
    <source>
        <dbReference type="Pfam" id="PF25944"/>
    </source>
</evidence>
<feature type="domain" description="Multidrug resistance protein MdtA-like barrel-sandwich hybrid" evidence="5">
    <location>
        <begin position="60"/>
        <end position="180"/>
    </location>
</feature>
<gene>
    <name evidence="8" type="ORF">SAMN04489797_2665</name>
</gene>
<dbReference type="GO" id="GO:0022857">
    <property type="term" value="F:transmembrane transporter activity"/>
    <property type="evidence" value="ECO:0007669"/>
    <property type="project" value="InterPro"/>
</dbReference>
<dbReference type="InterPro" id="IPR058626">
    <property type="entry name" value="MdtA-like_b-barrel"/>
</dbReference>
<evidence type="ECO:0000256" key="1">
    <source>
        <dbReference type="ARBA" id="ARBA00004196"/>
    </source>
</evidence>
<dbReference type="AlphaFoldDB" id="A0A1H1VUD3"/>
<evidence type="ECO:0000313" key="8">
    <source>
        <dbReference type="EMBL" id="SDS88507.1"/>
    </source>
</evidence>
<dbReference type="InterPro" id="IPR006143">
    <property type="entry name" value="RND_pump_MFP"/>
</dbReference>
<evidence type="ECO:0000256" key="2">
    <source>
        <dbReference type="ARBA" id="ARBA00009477"/>
    </source>
</evidence>
<accession>A0A1H1VUD3</accession>
<dbReference type="Gene3D" id="1.10.287.470">
    <property type="entry name" value="Helix hairpin bin"/>
    <property type="match status" value="1"/>
</dbReference>
<dbReference type="GO" id="GO:0046677">
    <property type="term" value="P:response to antibiotic"/>
    <property type="evidence" value="ECO:0007669"/>
    <property type="project" value="TreeGrafter"/>
</dbReference>
<dbReference type="SUPFAM" id="SSF111369">
    <property type="entry name" value="HlyD-like secretion proteins"/>
    <property type="match status" value="1"/>
</dbReference>
<dbReference type="EMBL" id="LT629774">
    <property type="protein sequence ID" value="SDS88507.1"/>
    <property type="molecule type" value="Genomic_DNA"/>
</dbReference>
<dbReference type="Pfam" id="PF25876">
    <property type="entry name" value="HH_MFP_RND"/>
    <property type="match status" value="1"/>
</dbReference>
<dbReference type="Gene3D" id="2.40.30.170">
    <property type="match status" value="1"/>
</dbReference>
<reference evidence="8 9" key="1">
    <citation type="submission" date="2016-10" db="EMBL/GenBank/DDBJ databases">
        <authorList>
            <person name="Varghese N."/>
            <person name="Submissions S."/>
        </authorList>
    </citation>
    <scope>NUCLEOTIDE SEQUENCE [LARGE SCALE GENOMIC DNA]</scope>
    <source>
        <strain evidence="8 9">RHA_55</strain>
    </source>
</reference>
<dbReference type="PROSITE" id="PS51257">
    <property type="entry name" value="PROKAR_LIPOPROTEIN"/>
    <property type="match status" value="1"/>
</dbReference>
<comment type="subcellular location">
    <subcellularLocation>
        <location evidence="1">Cell envelope</location>
    </subcellularLocation>
</comment>
<dbReference type="GO" id="GO:0005886">
    <property type="term" value="C:plasma membrane"/>
    <property type="evidence" value="ECO:0007669"/>
    <property type="project" value="TreeGrafter"/>
</dbReference>
<dbReference type="Gene3D" id="2.40.50.100">
    <property type="match status" value="1"/>
</dbReference>
<dbReference type="Pfam" id="PF25967">
    <property type="entry name" value="RND-MFP_C"/>
    <property type="match status" value="1"/>
</dbReference>
<dbReference type="Pfam" id="PF25944">
    <property type="entry name" value="Beta-barrel_RND"/>
    <property type="match status" value="1"/>
</dbReference>
<dbReference type="InterPro" id="IPR058624">
    <property type="entry name" value="MdtA-like_HH"/>
</dbReference>
<feature type="domain" description="Multidrug resistance protein MdtA-like C-terminal permuted SH3" evidence="7">
    <location>
        <begin position="276"/>
        <end position="336"/>
    </location>
</feature>
<evidence type="ECO:0000256" key="3">
    <source>
        <dbReference type="SAM" id="Coils"/>
    </source>
</evidence>
<name>A0A1H1VUD3_9FLAO</name>
<dbReference type="Gene3D" id="2.40.420.20">
    <property type="match status" value="1"/>
</dbReference>